<dbReference type="AlphaFoldDB" id="A0A0X8HDM1"/>
<dbReference type="RefSeq" id="WP_235588964.1">
    <property type="nucleotide sequence ID" value="NZ_CP014226.1"/>
</dbReference>
<sequence>MYPLAMLENVVVVTGASSGIGRATAHEFARQGAALFLAARDKTALHDVAEECHRFGGQARFIVADVTKPEDMQRLAQSAIEAAGKIDVWVNNAGVGALGAFEEIPLEDHERVIQTDLIGQINGAYAVLPHFKQRGRGILINNVSLGGWAAGRPSPMPLPTVRQSSACVPSPKACRVS</sequence>
<dbReference type="SUPFAM" id="SSF51735">
    <property type="entry name" value="NAD(P)-binding Rossmann-fold domains"/>
    <property type="match status" value="1"/>
</dbReference>
<dbReference type="Pfam" id="PF00106">
    <property type="entry name" value="adh_short"/>
    <property type="match status" value="1"/>
</dbReference>
<dbReference type="InterPro" id="IPR036291">
    <property type="entry name" value="NAD(P)-bd_dom_sf"/>
</dbReference>
<keyword evidence="4" id="KW-1185">Reference proteome</keyword>
<dbReference type="Proteomes" id="UP000063387">
    <property type="component" value="Chromosome"/>
</dbReference>
<name>A0A0X8HDM1_9GAMM</name>
<evidence type="ECO:0000256" key="2">
    <source>
        <dbReference type="ARBA" id="ARBA00023002"/>
    </source>
</evidence>
<reference evidence="3 4" key="2">
    <citation type="submission" date="2016-02" db="EMBL/GenBank/DDBJ databases">
        <authorList>
            <person name="Wen L."/>
            <person name="He K."/>
            <person name="Yang H."/>
        </authorList>
    </citation>
    <scope>NUCLEOTIDE SEQUENCE [LARGE SCALE GENOMIC DNA]</scope>
    <source>
        <strain evidence="3 4">AGD 8-3</strain>
    </source>
</reference>
<dbReference type="EMBL" id="CP014226">
    <property type="protein sequence ID" value="AMD00575.1"/>
    <property type="molecule type" value="Genomic_DNA"/>
</dbReference>
<dbReference type="PANTHER" id="PTHR44196">
    <property type="entry name" value="DEHYDROGENASE/REDUCTASE SDR FAMILY MEMBER 7B"/>
    <property type="match status" value="1"/>
</dbReference>
<proteinExistence type="inferred from homology"/>
<keyword evidence="2 3" id="KW-0560">Oxidoreductase</keyword>
<evidence type="ECO:0000313" key="3">
    <source>
        <dbReference type="EMBL" id="AMD00575.1"/>
    </source>
</evidence>
<reference evidence="3 4" key="1">
    <citation type="journal article" date="2016" name="Genome Announc.">
        <title>Draft Genome Sequence of 'Halomonas chromatireducens' Strain AGD 8-3, a Haloalkaliphilic Chromate- and Selenite-Reducing Gammaproteobacterium.</title>
        <authorList>
            <person name="Sharko F.S."/>
            <person name="Shapovalova A.A."/>
            <person name="Tsygankova S.V."/>
            <person name="Komova A.V."/>
            <person name="Boulygina E.S."/>
            <person name="Teslyuk A.B."/>
            <person name="Gotovtsev P.M."/>
            <person name="Namsaraev Z.B."/>
            <person name="Khijniak T.V."/>
            <person name="Nedoluzhko A.V."/>
            <person name="Vasilov R.G."/>
        </authorList>
    </citation>
    <scope>NUCLEOTIDE SEQUENCE [LARGE SCALE GENOMIC DNA]</scope>
    <source>
        <strain evidence="3 4">AGD 8-3</strain>
    </source>
</reference>
<organism evidence="3 4">
    <name type="scientific">Halomonas chromatireducens</name>
    <dbReference type="NCBI Taxonomy" id="507626"/>
    <lineage>
        <taxon>Bacteria</taxon>
        <taxon>Pseudomonadati</taxon>
        <taxon>Pseudomonadota</taxon>
        <taxon>Gammaproteobacteria</taxon>
        <taxon>Oceanospirillales</taxon>
        <taxon>Halomonadaceae</taxon>
        <taxon>Halomonas</taxon>
    </lineage>
</organism>
<dbReference type="EC" id="1.1.1.47" evidence="3"/>
<comment type="similarity">
    <text evidence="1">Belongs to the short-chain dehydrogenases/reductases (SDR) family.</text>
</comment>
<protein>
    <submittedName>
        <fullName evidence="3">Glucose 1-dehydrogenase</fullName>
        <ecNumber evidence="3">1.1.1.47</ecNumber>
    </submittedName>
</protein>
<dbReference type="PATRIC" id="fig|507626.3.peg.1493"/>
<gene>
    <name evidence="3" type="primary">gdh</name>
    <name evidence="3" type="ORF">LOKO_01507</name>
</gene>
<accession>A0A0X8HDM1</accession>
<evidence type="ECO:0000313" key="4">
    <source>
        <dbReference type="Proteomes" id="UP000063387"/>
    </source>
</evidence>
<evidence type="ECO:0000256" key="1">
    <source>
        <dbReference type="ARBA" id="ARBA00006484"/>
    </source>
</evidence>
<dbReference type="PANTHER" id="PTHR44196:SF1">
    <property type="entry name" value="DEHYDROGENASE_REDUCTASE SDR FAMILY MEMBER 7B"/>
    <property type="match status" value="1"/>
</dbReference>
<dbReference type="InterPro" id="IPR002347">
    <property type="entry name" value="SDR_fam"/>
</dbReference>
<dbReference type="KEGG" id="hco:LOKO_01507"/>
<dbReference type="GO" id="GO:0047936">
    <property type="term" value="F:glucose 1-dehydrogenase [NAD(P)+] activity"/>
    <property type="evidence" value="ECO:0007669"/>
    <property type="project" value="UniProtKB-EC"/>
</dbReference>
<dbReference type="STRING" id="507626.LOKO_01507"/>
<dbReference type="GO" id="GO:0016020">
    <property type="term" value="C:membrane"/>
    <property type="evidence" value="ECO:0007669"/>
    <property type="project" value="TreeGrafter"/>
</dbReference>
<dbReference type="Gene3D" id="3.40.50.720">
    <property type="entry name" value="NAD(P)-binding Rossmann-like Domain"/>
    <property type="match status" value="1"/>
</dbReference>
<dbReference type="PRINTS" id="PR00081">
    <property type="entry name" value="GDHRDH"/>
</dbReference>